<dbReference type="EMBL" id="FOLH01000001">
    <property type="protein sequence ID" value="SFB88236.1"/>
    <property type="molecule type" value="Genomic_DNA"/>
</dbReference>
<gene>
    <name evidence="7" type="ORF">SAMN05660443_0705</name>
</gene>
<dbReference type="AlphaFoldDB" id="A0A1I1ENJ4"/>
<evidence type="ECO:0000259" key="5">
    <source>
        <dbReference type="PROSITE" id="PS50113"/>
    </source>
</evidence>
<dbReference type="SUPFAM" id="SSF55785">
    <property type="entry name" value="PYP-like sensor domain (PAS domain)"/>
    <property type="match status" value="1"/>
</dbReference>
<evidence type="ECO:0000313" key="7">
    <source>
        <dbReference type="EMBL" id="SFB88236.1"/>
    </source>
</evidence>
<reference evidence="7 8" key="1">
    <citation type="submission" date="2016-10" db="EMBL/GenBank/DDBJ databases">
        <authorList>
            <person name="de Groot N.N."/>
        </authorList>
    </citation>
    <scope>NUCLEOTIDE SEQUENCE [LARGE SCALE GENOMIC DNA]</scope>
    <source>
        <strain evidence="7 8">DSM 18438</strain>
    </source>
</reference>
<dbReference type="RefSeq" id="WP_091959217.1">
    <property type="nucleotide sequence ID" value="NZ_FOLH01000001.1"/>
</dbReference>
<name>A0A1I1ENJ4_9GAMM</name>
<dbReference type="Pfam" id="PF00990">
    <property type="entry name" value="GGDEF"/>
    <property type="match status" value="1"/>
</dbReference>
<evidence type="ECO:0000256" key="4">
    <source>
        <dbReference type="SAM" id="Coils"/>
    </source>
</evidence>
<dbReference type="InterPro" id="IPR000014">
    <property type="entry name" value="PAS"/>
</dbReference>
<dbReference type="PANTHER" id="PTHR45138">
    <property type="entry name" value="REGULATORY COMPONENTS OF SENSORY TRANSDUCTION SYSTEM"/>
    <property type="match status" value="1"/>
</dbReference>
<sequence>MSSSFLEATQTTLQSLKLLWQHSPDTMFVIEKRQQRYYLIDFNPAQERAFRDQLCPGLALDEILPKEMWQAIQERYDKCLKTRQPMSYEEKGFGENYWSTLLVPLVDEKGTAEYIAGVSRNISDLKKTEQLLREEMQRAESLNTQYEKLNAELESKVLERTQALEELAVTDRLTGLFNRHKLDRELADEIKRAERYSRPFGLILLDIDNFKLINDTYGHLAGDQVLVLIASVLQSNTRTTDVLGRWGGEEFLVLCTESNLEGLLHFAKKLRCVLANQTMPFGGSLTASLGVALYKKGDSAEQLVSRADRALYHAKSNGRNCVEHLDQGFV</sequence>
<organism evidence="7 8">
    <name type="scientific">Marinospirillum celere</name>
    <dbReference type="NCBI Taxonomy" id="1122252"/>
    <lineage>
        <taxon>Bacteria</taxon>
        <taxon>Pseudomonadati</taxon>
        <taxon>Pseudomonadota</taxon>
        <taxon>Gammaproteobacteria</taxon>
        <taxon>Oceanospirillales</taxon>
        <taxon>Oceanospirillaceae</taxon>
        <taxon>Marinospirillum</taxon>
    </lineage>
</organism>
<evidence type="ECO:0000256" key="3">
    <source>
        <dbReference type="ARBA" id="ARBA00034247"/>
    </source>
</evidence>
<protein>
    <recommendedName>
        <fullName evidence="2">diguanylate cyclase</fullName>
        <ecNumber evidence="2">2.7.7.65</ecNumber>
    </recommendedName>
</protein>
<feature type="coiled-coil region" evidence="4">
    <location>
        <begin position="122"/>
        <end position="166"/>
    </location>
</feature>
<evidence type="ECO:0000313" key="8">
    <source>
        <dbReference type="Proteomes" id="UP000199058"/>
    </source>
</evidence>
<dbReference type="CDD" id="cd01949">
    <property type="entry name" value="GGDEF"/>
    <property type="match status" value="1"/>
</dbReference>
<dbReference type="InterPro" id="IPR050469">
    <property type="entry name" value="Diguanylate_Cyclase"/>
</dbReference>
<comment type="catalytic activity">
    <reaction evidence="3">
        <text>2 GTP = 3',3'-c-di-GMP + 2 diphosphate</text>
        <dbReference type="Rhea" id="RHEA:24898"/>
        <dbReference type="ChEBI" id="CHEBI:33019"/>
        <dbReference type="ChEBI" id="CHEBI:37565"/>
        <dbReference type="ChEBI" id="CHEBI:58805"/>
        <dbReference type="EC" id="2.7.7.65"/>
    </reaction>
</comment>
<dbReference type="STRING" id="1122252.SAMN05660443_0705"/>
<dbReference type="OrthoDB" id="9776960at2"/>
<keyword evidence="4" id="KW-0175">Coiled coil</keyword>
<dbReference type="PROSITE" id="PS50887">
    <property type="entry name" value="GGDEF"/>
    <property type="match status" value="1"/>
</dbReference>
<dbReference type="Gene3D" id="3.30.70.270">
    <property type="match status" value="1"/>
</dbReference>
<dbReference type="InterPro" id="IPR043128">
    <property type="entry name" value="Rev_trsase/Diguanyl_cyclase"/>
</dbReference>
<dbReference type="InterPro" id="IPR000160">
    <property type="entry name" value="GGDEF_dom"/>
</dbReference>
<dbReference type="GO" id="GO:0052621">
    <property type="term" value="F:diguanylate cyclase activity"/>
    <property type="evidence" value="ECO:0007669"/>
    <property type="project" value="UniProtKB-EC"/>
</dbReference>
<feature type="domain" description="PAC" evidence="5">
    <location>
        <begin position="82"/>
        <end position="134"/>
    </location>
</feature>
<comment type="cofactor">
    <cofactor evidence="1">
        <name>Mg(2+)</name>
        <dbReference type="ChEBI" id="CHEBI:18420"/>
    </cofactor>
</comment>
<evidence type="ECO:0000256" key="2">
    <source>
        <dbReference type="ARBA" id="ARBA00012528"/>
    </source>
</evidence>
<dbReference type="Proteomes" id="UP000199058">
    <property type="component" value="Unassembled WGS sequence"/>
</dbReference>
<feature type="domain" description="GGDEF" evidence="6">
    <location>
        <begin position="198"/>
        <end position="327"/>
    </location>
</feature>
<dbReference type="InterPro" id="IPR000700">
    <property type="entry name" value="PAS-assoc_C"/>
</dbReference>
<dbReference type="InterPro" id="IPR035965">
    <property type="entry name" value="PAS-like_dom_sf"/>
</dbReference>
<evidence type="ECO:0000256" key="1">
    <source>
        <dbReference type="ARBA" id="ARBA00001946"/>
    </source>
</evidence>
<evidence type="ECO:0000259" key="6">
    <source>
        <dbReference type="PROSITE" id="PS50887"/>
    </source>
</evidence>
<dbReference type="Pfam" id="PF08448">
    <property type="entry name" value="PAS_4"/>
    <property type="match status" value="1"/>
</dbReference>
<dbReference type="InterPro" id="IPR029787">
    <property type="entry name" value="Nucleotide_cyclase"/>
</dbReference>
<dbReference type="NCBIfam" id="TIGR00254">
    <property type="entry name" value="GGDEF"/>
    <property type="match status" value="1"/>
</dbReference>
<proteinExistence type="predicted"/>
<dbReference type="PANTHER" id="PTHR45138:SF9">
    <property type="entry name" value="DIGUANYLATE CYCLASE DGCM-RELATED"/>
    <property type="match status" value="1"/>
</dbReference>
<accession>A0A1I1ENJ4</accession>
<dbReference type="FunFam" id="3.30.70.270:FF:000001">
    <property type="entry name" value="Diguanylate cyclase domain protein"/>
    <property type="match status" value="1"/>
</dbReference>
<dbReference type="InterPro" id="IPR013656">
    <property type="entry name" value="PAS_4"/>
</dbReference>
<keyword evidence="8" id="KW-1185">Reference proteome</keyword>
<dbReference type="SMART" id="SM00267">
    <property type="entry name" value="GGDEF"/>
    <property type="match status" value="1"/>
</dbReference>
<dbReference type="NCBIfam" id="TIGR00229">
    <property type="entry name" value="sensory_box"/>
    <property type="match status" value="1"/>
</dbReference>
<dbReference type="EC" id="2.7.7.65" evidence="2"/>
<dbReference type="PROSITE" id="PS50113">
    <property type="entry name" value="PAC"/>
    <property type="match status" value="1"/>
</dbReference>
<dbReference type="SUPFAM" id="SSF55073">
    <property type="entry name" value="Nucleotide cyclase"/>
    <property type="match status" value="1"/>
</dbReference>
<dbReference type="Gene3D" id="3.30.450.20">
    <property type="entry name" value="PAS domain"/>
    <property type="match status" value="1"/>
</dbReference>